<accession>A0A9Q4GFF8</accession>
<evidence type="ECO:0000313" key="2">
    <source>
        <dbReference type="Proteomes" id="UP001149411"/>
    </source>
</evidence>
<dbReference type="EMBL" id="RKLV01000002">
    <property type="protein sequence ID" value="MCX2818104.1"/>
    <property type="molecule type" value="Genomic_DNA"/>
</dbReference>
<comment type="caution">
    <text evidence="1">The sequence shown here is derived from an EMBL/GenBank/DDBJ whole genome shotgun (WGS) entry which is preliminary data.</text>
</comment>
<organism evidence="1 2">
    <name type="scientific">Halorutilus salinus</name>
    <dbReference type="NCBI Taxonomy" id="2487751"/>
    <lineage>
        <taxon>Archaea</taxon>
        <taxon>Methanobacteriati</taxon>
        <taxon>Methanobacteriota</taxon>
        <taxon>Stenosarchaea group</taxon>
        <taxon>Halobacteria</taxon>
        <taxon>Halorutilales</taxon>
        <taxon>Halorutilaceae</taxon>
        <taxon>Halorutilus</taxon>
    </lineage>
</organism>
<dbReference type="AlphaFoldDB" id="A0A9Q4GFF8"/>
<gene>
    <name evidence="1" type="ORF">EGH25_01880</name>
</gene>
<evidence type="ECO:0000313" key="1">
    <source>
        <dbReference type="EMBL" id="MCX2818104.1"/>
    </source>
</evidence>
<reference evidence="1" key="1">
    <citation type="submission" date="2022-09" db="EMBL/GenBank/DDBJ databases">
        <title>Haloadaptaus new haloarchaeum isolated from saline soil.</title>
        <authorList>
            <person name="Duran-Viseras A."/>
            <person name="Sanchez-Porro C."/>
            <person name="Ventosa A."/>
        </authorList>
    </citation>
    <scope>NUCLEOTIDE SEQUENCE</scope>
    <source>
        <strain evidence="1">F3-133</strain>
    </source>
</reference>
<dbReference type="RefSeq" id="WP_266085768.1">
    <property type="nucleotide sequence ID" value="NZ_RKLV01000002.1"/>
</dbReference>
<keyword evidence="2" id="KW-1185">Reference proteome</keyword>
<sequence length="44" mass="4639">MPRFAPIGVELSDIAVAHETPLEEVGGRVGIDASVTYPSSGTRR</sequence>
<dbReference type="Proteomes" id="UP001149411">
    <property type="component" value="Unassembled WGS sequence"/>
</dbReference>
<name>A0A9Q4GFF8_9EURY</name>
<proteinExistence type="predicted"/>
<protein>
    <submittedName>
        <fullName evidence="1">Uncharacterized protein</fullName>
    </submittedName>
</protein>